<dbReference type="EMBL" id="BMAV01001015">
    <property type="protein sequence ID" value="GFY38712.1"/>
    <property type="molecule type" value="Genomic_DNA"/>
</dbReference>
<evidence type="ECO:0000313" key="2">
    <source>
        <dbReference type="EMBL" id="GFY38712.1"/>
    </source>
</evidence>
<feature type="compositionally biased region" description="Polar residues" evidence="1">
    <location>
        <begin position="171"/>
        <end position="184"/>
    </location>
</feature>
<feature type="region of interest" description="Disordered" evidence="1">
    <location>
        <begin position="171"/>
        <end position="207"/>
    </location>
</feature>
<dbReference type="AlphaFoldDB" id="A0A8X6WQI4"/>
<organism evidence="2 3">
    <name type="scientific">Trichonephila inaurata madagascariensis</name>
    <dbReference type="NCBI Taxonomy" id="2747483"/>
    <lineage>
        <taxon>Eukaryota</taxon>
        <taxon>Metazoa</taxon>
        <taxon>Ecdysozoa</taxon>
        <taxon>Arthropoda</taxon>
        <taxon>Chelicerata</taxon>
        <taxon>Arachnida</taxon>
        <taxon>Araneae</taxon>
        <taxon>Araneomorphae</taxon>
        <taxon>Entelegynae</taxon>
        <taxon>Araneoidea</taxon>
        <taxon>Nephilidae</taxon>
        <taxon>Trichonephila</taxon>
        <taxon>Trichonephila inaurata</taxon>
    </lineage>
</organism>
<proteinExistence type="predicted"/>
<keyword evidence="3" id="KW-1185">Reference proteome</keyword>
<sequence length="207" mass="23870">MAGRLKKCKKTKNVAKETNLPETEKKEEFRFDIGALPMSELHRLAKGYVDDPSEKTLVFSRPEFNWFMKGKMAKCSKDPKINPYTDLVKQCMILRKEGEEEEKLLKLQKGPEMMYKVQVKFFRGLGVWPKEPGESVGVSGDCPILPVYAQRLEYLRKYYLVDLPKMKIMHPSTNPKSVSKQSTDSDIEEIPVPERKFESVDINSDSD</sequence>
<evidence type="ECO:0000256" key="1">
    <source>
        <dbReference type="SAM" id="MobiDB-lite"/>
    </source>
</evidence>
<dbReference type="Proteomes" id="UP000886998">
    <property type="component" value="Unassembled WGS sequence"/>
</dbReference>
<dbReference type="OrthoDB" id="6465650at2759"/>
<reference evidence="2" key="1">
    <citation type="submission" date="2020-08" db="EMBL/GenBank/DDBJ databases">
        <title>Multicomponent nature underlies the extraordinary mechanical properties of spider dragline silk.</title>
        <authorList>
            <person name="Kono N."/>
            <person name="Nakamura H."/>
            <person name="Mori M."/>
            <person name="Yoshida Y."/>
            <person name="Ohtoshi R."/>
            <person name="Malay A.D."/>
            <person name="Moran D.A.P."/>
            <person name="Tomita M."/>
            <person name="Numata K."/>
            <person name="Arakawa K."/>
        </authorList>
    </citation>
    <scope>NUCLEOTIDE SEQUENCE</scope>
</reference>
<feature type="region of interest" description="Disordered" evidence="1">
    <location>
        <begin position="1"/>
        <end position="21"/>
    </location>
</feature>
<protein>
    <submittedName>
        <fullName evidence="2">Uncharacterized protein</fullName>
    </submittedName>
</protein>
<evidence type="ECO:0000313" key="3">
    <source>
        <dbReference type="Proteomes" id="UP000886998"/>
    </source>
</evidence>
<feature type="compositionally biased region" description="Basic residues" evidence="1">
    <location>
        <begin position="1"/>
        <end position="13"/>
    </location>
</feature>
<gene>
    <name evidence="2" type="ORF">TNIN_154891</name>
</gene>
<accession>A0A8X6WQI4</accession>
<comment type="caution">
    <text evidence="2">The sequence shown here is derived from an EMBL/GenBank/DDBJ whole genome shotgun (WGS) entry which is preliminary data.</text>
</comment>
<name>A0A8X6WQI4_9ARAC</name>